<dbReference type="SUPFAM" id="SSF103473">
    <property type="entry name" value="MFS general substrate transporter"/>
    <property type="match status" value="1"/>
</dbReference>
<feature type="transmembrane region" description="Helical" evidence="6">
    <location>
        <begin position="279"/>
        <end position="296"/>
    </location>
</feature>
<comment type="subcellular location">
    <subcellularLocation>
        <location evidence="1">Membrane</location>
        <topology evidence="1">Multi-pass membrane protein</topology>
    </subcellularLocation>
</comment>
<dbReference type="AlphaFoldDB" id="A0AAD5WUD1"/>
<accession>A0AAD5WUD1</accession>
<feature type="transmembrane region" description="Helical" evidence="6">
    <location>
        <begin position="354"/>
        <end position="375"/>
    </location>
</feature>
<keyword evidence="9" id="KW-1185">Reference proteome</keyword>
<feature type="transmembrane region" description="Helical" evidence="6">
    <location>
        <begin position="148"/>
        <end position="169"/>
    </location>
</feature>
<comment type="caution">
    <text evidence="8">The sequence shown here is derived from an EMBL/GenBank/DDBJ whole genome shotgun (WGS) entry which is preliminary data.</text>
</comment>
<dbReference type="Gene3D" id="1.20.1250.20">
    <property type="entry name" value="MFS general substrate transporter like domains"/>
    <property type="match status" value="1"/>
</dbReference>
<dbReference type="InterPro" id="IPR020846">
    <property type="entry name" value="MFS_dom"/>
</dbReference>
<evidence type="ECO:0000256" key="6">
    <source>
        <dbReference type="SAM" id="Phobius"/>
    </source>
</evidence>
<feature type="compositionally biased region" description="Acidic residues" evidence="5">
    <location>
        <begin position="58"/>
        <end position="71"/>
    </location>
</feature>
<organism evidence="8 9">
    <name type="scientific">Zalerion maritima</name>
    <dbReference type="NCBI Taxonomy" id="339359"/>
    <lineage>
        <taxon>Eukaryota</taxon>
        <taxon>Fungi</taxon>
        <taxon>Dikarya</taxon>
        <taxon>Ascomycota</taxon>
        <taxon>Pezizomycotina</taxon>
        <taxon>Sordariomycetes</taxon>
        <taxon>Lulworthiomycetidae</taxon>
        <taxon>Lulworthiales</taxon>
        <taxon>Lulworthiaceae</taxon>
        <taxon>Zalerion</taxon>
    </lineage>
</organism>
<keyword evidence="3 6" id="KW-1133">Transmembrane helix</keyword>
<feature type="domain" description="Major facilitator superfamily (MFS) profile" evidence="7">
    <location>
        <begin position="56"/>
        <end position="544"/>
    </location>
</feature>
<dbReference type="Proteomes" id="UP001201980">
    <property type="component" value="Unassembled WGS sequence"/>
</dbReference>
<evidence type="ECO:0000313" key="8">
    <source>
        <dbReference type="EMBL" id="KAJ2905605.1"/>
    </source>
</evidence>
<dbReference type="PANTHER" id="PTHR23501:SF84">
    <property type="entry name" value="VACUOLAR MEMBRANE AMINO ACID UPTAKE TRANSPORTER FNX2"/>
    <property type="match status" value="1"/>
</dbReference>
<name>A0AAD5WUD1_9PEZI</name>
<feature type="compositionally biased region" description="Low complexity" evidence="5">
    <location>
        <begin position="46"/>
        <end position="57"/>
    </location>
</feature>
<evidence type="ECO:0000259" key="7">
    <source>
        <dbReference type="PROSITE" id="PS50850"/>
    </source>
</evidence>
<dbReference type="Pfam" id="PF07690">
    <property type="entry name" value="MFS_1"/>
    <property type="match status" value="1"/>
</dbReference>
<feature type="transmembrane region" description="Helical" evidence="6">
    <location>
        <begin position="381"/>
        <end position="406"/>
    </location>
</feature>
<feature type="transmembrane region" description="Helical" evidence="6">
    <location>
        <begin position="125"/>
        <end position="141"/>
    </location>
</feature>
<feature type="transmembrane region" description="Helical" evidence="6">
    <location>
        <begin position="517"/>
        <end position="540"/>
    </location>
</feature>
<evidence type="ECO:0000256" key="4">
    <source>
        <dbReference type="ARBA" id="ARBA00023136"/>
    </source>
</evidence>
<reference evidence="8" key="1">
    <citation type="submission" date="2022-07" db="EMBL/GenBank/DDBJ databases">
        <title>Draft genome sequence of Zalerion maritima ATCC 34329, a (micro)plastics degrading marine fungus.</title>
        <authorList>
            <person name="Paco A."/>
            <person name="Goncalves M.F.M."/>
            <person name="Rocha-Santos T.A.P."/>
            <person name="Alves A."/>
        </authorList>
    </citation>
    <scope>NUCLEOTIDE SEQUENCE</scope>
    <source>
        <strain evidence="8">ATCC 34329</strain>
    </source>
</reference>
<evidence type="ECO:0000256" key="5">
    <source>
        <dbReference type="SAM" id="MobiDB-lite"/>
    </source>
</evidence>
<feature type="transmembrane region" description="Helical" evidence="6">
    <location>
        <begin position="181"/>
        <end position="204"/>
    </location>
</feature>
<feature type="transmembrane region" description="Helical" evidence="6">
    <location>
        <begin position="413"/>
        <end position="436"/>
    </location>
</feature>
<feature type="transmembrane region" description="Helical" evidence="6">
    <location>
        <begin position="85"/>
        <end position="105"/>
    </location>
</feature>
<feature type="region of interest" description="Disordered" evidence="5">
    <location>
        <begin position="1"/>
        <end position="73"/>
    </location>
</feature>
<gene>
    <name evidence="8" type="ORF">MKZ38_004899</name>
</gene>
<keyword evidence="4 6" id="KW-0472">Membrane</keyword>
<evidence type="ECO:0000313" key="9">
    <source>
        <dbReference type="Proteomes" id="UP001201980"/>
    </source>
</evidence>
<dbReference type="GO" id="GO:0000329">
    <property type="term" value="C:fungal-type vacuole membrane"/>
    <property type="evidence" value="ECO:0007669"/>
    <property type="project" value="TreeGrafter"/>
</dbReference>
<dbReference type="PANTHER" id="PTHR23501">
    <property type="entry name" value="MAJOR FACILITATOR SUPERFAMILY"/>
    <property type="match status" value="1"/>
</dbReference>
<feature type="transmembrane region" description="Helical" evidence="6">
    <location>
        <begin position="250"/>
        <end position="267"/>
    </location>
</feature>
<feature type="transmembrane region" description="Helical" evidence="6">
    <location>
        <begin position="316"/>
        <end position="342"/>
    </location>
</feature>
<dbReference type="GO" id="GO:0015174">
    <property type="term" value="F:basic amino acid transmembrane transporter activity"/>
    <property type="evidence" value="ECO:0007669"/>
    <property type="project" value="TreeGrafter"/>
</dbReference>
<dbReference type="InterPro" id="IPR011701">
    <property type="entry name" value="MFS"/>
</dbReference>
<evidence type="ECO:0000256" key="3">
    <source>
        <dbReference type="ARBA" id="ARBA00022989"/>
    </source>
</evidence>
<evidence type="ECO:0000256" key="1">
    <source>
        <dbReference type="ARBA" id="ARBA00004141"/>
    </source>
</evidence>
<protein>
    <submittedName>
        <fullName evidence="8">Multidrug resistance protein fnx1 (MFS multidrug transporter)</fullName>
    </submittedName>
</protein>
<dbReference type="PROSITE" id="PS50850">
    <property type="entry name" value="MFS"/>
    <property type="match status" value="1"/>
</dbReference>
<dbReference type="EMBL" id="JAKWBI020000028">
    <property type="protein sequence ID" value="KAJ2905605.1"/>
    <property type="molecule type" value="Genomic_DNA"/>
</dbReference>
<keyword evidence="2 6" id="KW-0812">Transmembrane</keyword>
<proteinExistence type="predicted"/>
<feature type="transmembrane region" description="Helical" evidence="6">
    <location>
        <begin position="211"/>
        <end position="230"/>
    </location>
</feature>
<sequence>MRDEPPCIMDPDEPDETAPLLLGAEDANGNGKKPQSSRHGTFANHSPDSSSSVSGPEVEVEEGEVISDSDDVETREGLPEIRKKMWMLIPAIGIGVFMCALDQLLITSPLYGKLSDIFGRKECLLFSYLVFGLGCLGCGMAQDIYQICVARAVAGIGGGGMNSVVSILITDIVPLRDRGVWQGYINIIFAAGTSTGAPLGGWLADSIGWRWSFMGQAPLCLLAFIAVYFVLDLPKADHGHWLDKLAKVDFLGALCLVSAVFALLVGLDSGSNTGWSDKYTIIALCVTPVLFAVFIFVEMKVASHPFAPGHIIFERSLFACYLANFFGVAGQIAPVFCLPLFFQAVNGMSAARSGTLLVPAMVSAVLASLGGGIIIRRTGRYYWVTVASFAVLLFSMVPLVLFAGAWKNITAGVVIGLVLTALGAGSAITTTLIALISNAPQSDAAVVIACSYLFRSLGSSIGISTSTALLQQVLRTQLAARLGDDAGGIEDEVRKSLDAIKNLDPETQKIVRRCYQLATMGAFVPTTIFLIAALAASFFIREKRLG</sequence>
<dbReference type="InterPro" id="IPR036259">
    <property type="entry name" value="MFS_trans_sf"/>
</dbReference>
<evidence type="ECO:0000256" key="2">
    <source>
        <dbReference type="ARBA" id="ARBA00022692"/>
    </source>
</evidence>